<organism evidence="2">
    <name type="scientific">Arcella intermedia</name>
    <dbReference type="NCBI Taxonomy" id="1963864"/>
    <lineage>
        <taxon>Eukaryota</taxon>
        <taxon>Amoebozoa</taxon>
        <taxon>Tubulinea</taxon>
        <taxon>Elardia</taxon>
        <taxon>Arcellinida</taxon>
        <taxon>Sphaerothecina</taxon>
        <taxon>Arcellidae</taxon>
        <taxon>Arcella</taxon>
    </lineage>
</organism>
<name>A0A6B2L6T9_9EUKA</name>
<dbReference type="GO" id="GO:0003824">
    <property type="term" value="F:catalytic activity"/>
    <property type="evidence" value="ECO:0007669"/>
    <property type="project" value="InterPro"/>
</dbReference>
<proteinExistence type="inferred from homology"/>
<protein>
    <recommendedName>
        <fullName evidence="3">Alpha-methylacyl-CoA racemase</fullName>
    </recommendedName>
</protein>
<dbReference type="InterPro" id="IPR050509">
    <property type="entry name" value="CoA-transferase_III"/>
</dbReference>
<dbReference type="EMBL" id="GIBP01003661">
    <property type="protein sequence ID" value="NDV32630.1"/>
    <property type="molecule type" value="Transcribed_RNA"/>
</dbReference>
<reference evidence="2" key="1">
    <citation type="journal article" date="2020" name="J. Eukaryot. Microbiol.">
        <title>De novo Sequencing, Assembly and Annotation of the Transcriptome for the Free-Living Testate Amoeba Arcella intermedia.</title>
        <authorList>
            <person name="Ribeiro G.M."/>
            <person name="Porfirio-Sousa A.L."/>
            <person name="Maurer-Alcala X.X."/>
            <person name="Katz L.A."/>
            <person name="Lahr D.J.G."/>
        </authorList>
    </citation>
    <scope>NUCLEOTIDE SEQUENCE</scope>
</reference>
<dbReference type="PANTHER" id="PTHR48228">
    <property type="entry name" value="SUCCINYL-COA--D-CITRAMALATE COA-TRANSFERASE"/>
    <property type="match status" value="1"/>
</dbReference>
<dbReference type="Pfam" id="PF02515">
    <property type="entry name" value="CoA_transf_3"/>
    <property type="match status" value="1"/>
</dbReference>
<evidence type="ECO:0000256" key="1">
    <source>
        <dbReference type="ARBA" id="ARBA00008383"/>
    </source>
</evidence>
<dbReference type="InterPro" id="IPR044855">
    <property type="entry name" value="CoA-Trfase_III_dom3_sf"/>
</dbReference>
<dbReference type="SUPFAM" id="SSF89796">
    <property type="entry name" value="CoA-transferase family III (CaiB/BaiF)"/>
    <property type="match status" value="1"/>
</dbReference>
<dbReference type="InterPro" id="IPR023606">
    <property type="entry name" value="CoA-Trfase_III_dom_1_sf"/>
</dbReference>
<dbReference type="PANTHER" id="PTHR48228:SF5">
    <property type="entry name" value="ALPHA-METHYLACYL-COA RACEMASE"/>
    <property type="match status" value="1"/>
</dbReference>
<dbReference type="AlphaFoldDB" id="A0A6B2L6T9"/>
<comment type="similarity">
    <text evidence="1">Belongs to the CoA-transferase III family.</text>
</comment>
<sequence>MALKGLKVLEFAGLAPSPFTGLIFSDFGADVVVVDRVGGGGAPPAMQRGKRSISLDLKNPLSKQVIYKMITQFDILVEPFRPGVMERLGLGPEELLKLNPKLIYARLTGFGQKGTYAPMAGHDINYLAVSGVLSALGTKSLPSPPSNLLADFAGGGAMCALGILIALYERERSGKGQVIDAAMQDGVLYLASQMWKLKPLLPAPENSQGRNYFNAGAPFYRCYECKDGGFMSVGAIEPQFYSLFLKLMGLEKEIDKNVQNDSDSWEGTVQIIERQFKTKTRDEWQAVFDGKDACVVPVLELEEVHNHAHNKTRNVLVPSATKTDNVFLDFDPAPAPLLSRTPGSLQARPVPKVGEHSVGVLKENGFTEKEIEALMSGRVVIQKKAAL</sequence>
<dbReference type="InterPro" id="IPR003673">
    <property type="entry name" value="CoA-Trfase_fam_III"/>
</dbReference>
<evidence type="ECO:0008006" key="3">
    <source>
        <dbReference type="Google" id="ProtNLM"/>
    </source>
</evidence>
<dbReference type="Gene3D" id="3.30.1540.10">
    <property type="entry name" value="formyl-coa transferase, domain 3"/>
    <property type="match status" value="1"/>
</dbReference>
<accession>A0A6B2L6T9</accession>
<dbReference type="Gene3D" id="3.40.50.10540">
    <property type="entry name" value="Crotonobetainyl-coa:carnitine coa-transferase, domain 1"/>
    <property type="match status" value="1"/>
</dbReference>
<evidence type="ECO:0000313" key="2">
    <source>
        <dbReference type="EMBL" id="NDV32630.1"/>
    </source>
</evidence>